<evidence type="ECO:0000256" key="2">
    <source>
        <dbReference type="ARBA" id="ARBA00022676"/>
    </source>
</evidence>
<proteinExistence type="inferred from homology"/>
<evidence type="ECO:0000313" key="6">
    <source>
        <dbReference type="Proteomes" id="UP000007151"/>
    </source>
</evidence>
<dbReference type="Pfam" id="PF00201">
    <property type="entry name" value="UDPGT"/>
    <property type="match status" value="1"/>
</dbReference>
<evidence type="ECO:0000256" key="3">
    <source>
        <dbReference type="ARBA" id="ARBA00022679"/>
    </source>
</evidence>
<feature type="non-terminal residue" evidence="5">
    <location>
        <position position="1"/>
    </location>
</feature>
<dbReference type="InterPro" id="IPR050271">
    <property type="entry name" value="UDP-glycosyltransferase"/>
</dbReference>
<dbReference type="InParanoid" id="A0A212EW66"/>
<dbReference type="AlphaFoldDB" id="A0A212EW66"/>
<dbReference type="PANTHER" id="PTHR48043">
    <property type="entry name" value="EG:EG0003.4 PROTEIN-RELATED"/>
    <property type="match status" value="1"/>
</dbReference>
<dbReference type="FunFam" id="3.40.50.2000:FF:000021">
    <property type="entry name" value="UDP-glucuronosyltransferase"/>
    <property type="match status" value="1"/>
</dbReference>
<dbReference type="Proteomes" id="UP000007151">
    <property type="component" value="Unassembled WGS sequence"/>
</dbReference>
<dbReference type="Gene3D" id="3.40.50.2000">
    <property type="entry name" value="Glycogen Phosphorylase B"/>
    <property type="match status" value="1"/>
</dbReference>
<protein>
    <submittedName>
        <fullName evidence="5">UDP-glycosyltransferase UGT41A3</fullName>
    </submittedName>
</protein>
<evidence type="ECO:0000313" key="5">
    <source>
        <dbReference type="EMBL" id="OWR45723.1"/>
    </source>
</evidence>
<evidence type="ECO:0000256" key="1">
    <source>
        <dbReference type="ARBA" id="ARBA00009995"/>
    </source>
</evidence>
<accession>A0A212EW66</accession>
<dbReference type="EMBL" id="AGBW02012074">
    <property type="protein sequence ID" value="OWR45723.1"/>
    <property type="molecule type" value="Genomic_DNA"/>
</dbReference>
<name>A0A212EW66_DANPL</name>
<reference evidence="5 6" key="1">
    <citation type="journal article" date="2011" name="Cell">
        <title>The monarch butterfly genome yields insights into long-distance migration.</title>
        <authorList>
            <person name="Zhan S."/>
            <person name="Merlin C."/>
            <person name="Boore J.L."/>
            <person name="Reppert S.M."/>
        </authorList>
    </citation>
    <scope>NUCLEOTIDE SEQUENCE [LARGE SCALE GENOMIC DNA]</scope>
    <source>
        <strain evidence="5">F-2</strain>
    </source>
</reference>
<dbReference type="InterPro" id="IPR035595">
    <property type="entry name" value="UDP_glycos_trans_CS"/>
</dbReference>
<keyword evidence="3" id="KW-0808">Transferase</keyword>
<organism evidence="5 6">
    <name type="scientific">Danaus plexippus plexippus</name>
    <dbReference type="NCBI Taxonomy" id="278856"/>
    <lineage>
        <taxon>Eukaryota</taxon>
        <taxon>Metazoa</taxon>
        <taxon>Ecdysozoa</taxon>
        <taxon>Arthropoda</taxon>
        <taxon>Hexapoda</taxon>
        <taxon>Insecta</taxon>
        <taxon>Pterygota</taxon>
        <taxon>Neoptera</taxon>
        <taxon>Endopterygota</taxon>
        <taxon>Lepidoptera</taxon>
        <taxon>Glossata</taxon>
        <taxon>Ditrysia</taxon>
        <taxon>Papilionoidea</taxon>
        <taxon>Nymphalidae</taxon>
        <taxon>Danainae</taxon>
        <taxon>Danaini</taxon>
        <taxon>Danaina</taxon>
        <taxon>Danaus</taxon>
        <taxon>Danaus</taxon>
    </lineage>
</organism>
<keyword evidence="6" id="KW-1185">Reference proteome</keyword>
<keyword evidence="2" id="KW-0328">Glycosyltransferase</keyword>
<dbReference type="GO" id="GO:0008194">
    <property type="term" value="F:UDP-glycosyltransferase activity"/>
    <property type="evidence" value="ECO:0007669"/>
    <property type="project" value="InterPro"/>
</dbReference>
<dbReference type="InterPro" id="IPR002213">
    <property type="entry name" value="UDP_glucos_trans"/>
</dbReference>
<keyword evidence="4" id="KW-0472">Membrane</keyword>
<keyword evidence="4" id="KW-1133">Transmembrane helix</keyword>
<dbReference type="STRING" id="278856.A0A212EW66"/>
<keyword evidence="4" id="KW-0812">Transmembrane</keyword>
<feature type="transmembrane region" description="Helical" evidence="4">
    <location>
        <begin position="877"/>
        <end position="898"/>
    </location>
</feature>
<dbReference type="eggNOG" id="KOG1192">
    <property type="taxonomic scope" value="Eukaryota"/>
</dbReference>
<gene>
    <name evidence="5" type="ORF">KGM_211520B</name>
</gene>
<dbReference type="KEGG" id="dpl:KGM_211520B"/>
<evidence type="ECO:0000256" key="4">
    <source>
        <dbReference type="SAM" id="Phobius"/>
    </source>
</evidence>
<comment type="caution">
    <text evidence="5">The sequence shown here is derived from an EMBL/GenBank/DDBJ whole genome shotgun (WGS) entry which is preliminary data.</text>
</comment>
<dbReference type="PANTHER" id="PTHR48043:SF159">
    <property type="entry name" value="EG:EG0003.4 PROTEIN-RELATED"/>
    <property type="match status" value="1"/>
</dbReference>
<sequence>LQQQRYVAQVSAFTSSGINVCEDVSVDSIVGLEFTDYTGSVGSDVIGQICSLQRIGVLTIWSIIRERAVKSDIGKALWSKIKLRRSQVIVLSEYLEANRTVGTDFNLNSAKKRIAARKREKNIIKRQHSRPKSSSTFNLDRTDSVAINKTDTNFWENGIICSDLKIIHLKVDNYLVGKNLGEVLCCMKNMGGVKINRFTVANSSTMVTCLQTTKLPYFLAATDTGTINLCSLIDYRVLLTLDCRNISTPATDKCLSDNKGRFVESRTVRKTPLDGHPISSLYWSYTNPLRILCVQSRVCVWSLAQSDVNALCADRAICCAGNDRAFIRKKDPRIIGAISYRPYCFSAQDYDAENGPTNPRHGDSILLHLLLRTADWVHSLLWRWSARWCAVSAVLLHKDIEVCFIAMKVTLLLLMMTSSVIGYNILCLHHIPSISHHNLAKGIVQPLLKAGHKVTWVTPYPDKTPTNSNLTVIDVSFLTAFSQSMETKVTSFSAIKTLTRNISTATIHHPEVRSALVRNKYDAVVTEWFLSDMEAGYAAVQQAPWILFSGVIYHPHLEYLIDTTRSIPVHPTMIFHFPIPMSFLQRSLNTIIYVITKLDSIKESFVHASLYDEWFSPLAAARGVTLPPFSEAVHNISILFINSHPSYSTPNVLPPNAIEIGGFFVDETQELPKDLRNLVDGFRQGFIYFSMGSLLKSSNFPQKMKQELIKVLGELPFPVLWKYEEDIENLPKNIHLRKWIPQVSVLAHPNIKLFITHCGLLSSLEALHHGVPMLAVPVFGDQPHNADTATREGRAIRVTFDENLPENLQAGLKQMLSDDNYNQRAKYLSKLFRNRPVSPASLINHYIELAIETRGAQHLRSKAQLYSWYQLLMLDQLAFFSLIFYLIFKMIKMFILFVKKMFKKDKKKTE</sequence>
<dbReference type="PROSITE" id="PS00375">
    <property type="entry name" value="UDPGT"/>
    <property type="match status" value="1"/>
</dbReference>
<dbReference type="SUPFAM" id="SSF53756">
    <property type="entry name" value="UDP-Glycosyltransferase/glycogen phosphorylase"/>
    <property type="match status" value="1"/>
</dbReference>
<dbReference type="CDD" id="cd03784">
    <property type="entry name" value="GT1_Gtf-like"/>
    <property type="match status" value="1"/>
</dbReference>
<comment type="similarity">
    <text evidence="1">Belongs to the UDP-glycosyltransferase family.</text>
</comment>